<dbReference type="KEGG" id="fcy:FRACYDRAFT_232380"/>
<proteinExistence type="predicted"/>
<dbReference type="InterPro" id="IPR052420">
    <property type="entry name" value="Espin/Espin-like"/>
</dbReference>
<evidence type="ECO:0008006" key="6">
    <source>
        <dbReference type="Google" id="ProtNLM"/>
    </source>
</evidence>
<dbReference type="AlphaFoldDB" id="A0A1E7FVQ6"/>
<keyword evidence="5" id="KW-1185">Reference proteome</keyword>
<evidence type="ECO:0000313" key="5">
    <source>
        <dbReference type="Proteomes" id="UP000095751"/>
    </source>
</evidence>
<dbReference type="PANTHER" id="PTHR24153">
    <property type="entry name" value="ESPIN"/>
    <property type="match status" value="1"/>
</dbReference>
<sequence>MNSIICCRPFDGRDDADASSSNGQILECDYDSDQCTKLYKLIEAKQWEEILYFLENGRWYFDTTMFTSLIFGKGPDPRFIESRTWVTALDEMGSVRWCQLPLHAAITFQAPFSVITKLVEAYPESIRCADDQDMLPLHYSFRFASEDCIIAYLLEEFPQAIIKKALRDRLPLDMAQYSSKPERGVIIERFVEMSVLDAKAEWNDEHKKALASIKKKSNSSLTDDVVGNREKNRDTEKELDESKKKIQELQKELAGGKERDGSNNLYIEARTGPPSTRRIQPPSGSERSNREMRDGTDPAEENVRKLKGFGKMFGRQKKQLA</sequence>
<organism evidence="4 5">
    <name type="scientific">Fragilariopsis cylindrus CCMP1102</name>
    <dbReference type="NCBI Taxonomy" id="635003"/>
    <lineage>
        <taxon>Eukaryota</taxon>
        <taxon>Sar</taxon>
        <taxon>Stramenopiles</taxon>
        <taxon>Ochrophyta</taxon>
        <taxon>Bacillariophyta</taxon>
        <taxon>Bacillariophyceae</taxon>
        <taxon>Bacillariophycidae</taxon>
        <taxon>Bacillariales</taxon>
        <taxon>Bacillariaceae</taxon>
        <taxon>Fragilariopsis</taxon>
    </lineage>
</organism>
<dbReference type="GO" id="GO:0051017">
    <property type="term" value="P:actin filament bundle assembly"/>
    <property type="evidence" value="ECO:0007669"/>
    <property type="project" value="TreeGrafter"/>
</dbReference>
<dbReference type="GO" id="GO:0005737">
    <property type="term" value="C:cytoplasm"/>
    <property type="evidence" value="ECO:0007669"/>
    <property type="project" value="TreeGrafter"/>
</dbReference>
<keyword evidence="2" id="KW-0040">ANK repeat</keyword>
<evidence type="ECO:0000313" key="4">
    <source>
        <dbReference type="EMBL" id="OEU22226.1"/>
    </source>
</evidence>
<feature type="region of interest" description="Disordered" evidence="3">
    <location>
        <begin position="220"/>
        <end position="321"/>
    </location>
</feature>
<feature type="compositionally biased region" description="Polar residues" evidence="3">
    <location>
        <begin position="273"/>
        <end position="286"/>
    </location>
</feature>
<feature type="compositionally biased region" description="Basic and acidic residues" evidence="3">
    <location>
        <begin position="287"/>
        <end position="304"/>
    </location>
</feature>
<protein>
    <recommendedName>
        <fullName evidence="6">Ankyrin repeat protein</fullName>
    </recommendedName>
</protein>
<dbReference type="GO" id="GO:0051015">
    <property type="term" value="F:actin filament binding"/>
    <property type="evidence" value="ECO:0007669"/>
    <property type="project" value="TreeGrafter"/>
</dbReference>
<gene>
    <name evidence="4" type="ORF">FRACYDRAFT_232380</name>
</gene>
<dbReference type="InParanoid" id="A0A1E7FVQ6"/>
<dbReference type="EMBL" id="KV784353">
    <property type="protein sequence ID" value="OEU22226.1"/>
    <property type="molecule type" value="Genomic_DNA"/>
</dbReference>
<name>A0A1E7FVQ6_9STRA</name>
<reference evidence="4 5" key="1">
    <citation type="submission" date="2016-09" db="EMBL/GenBank/DDBJ databases">
        <title>Extensive genetic diversity and differential bi-allelic expression allows diatom success in the polar Southern Ocean.</title>
        <authorList>
            <consortium name="DOE Joint Genome Institute"/>
            <person name="Mock T."/>
            <person name="Otillar R.P."/>
            <person name="Strauss J."/>
            <person name="Dupont C."/>
            <person name="Frickenhaus S."/>
            <person name="Maumus F."/>
            <person name="Mcmullan M."/>
            <person name="Sanges R."/>
            <person name="Schmutz J."/>
            <person name="Toseland A."/>
            <person name="Valas R."/>
            <person name="Veluchamy A."/>
            <person name="Ward B.J."/>
            <person name="Allen A."/>
            <person name="Barry K."/>
            <person name="Falciatore A."/>
            <person name="Ferrante M."/>
            <person name="Fortunato A.E."/>
            <person name="Gloeckner G."/>
            <person name="Gruber A."/>
            <person name="Hipkin R."/>
            <person name="Janech M."/>
            <person name="Kroth P."/>
            <person name="Leese F."/>
            <person name="Lindquist E."/>
            <person name="Lyon B.R."/>
            <person name="Martin J."/>
            <person name="Mayer C."/>
            <person name="Parker M."/>
            <person name="Quesneville H."/>
            <person name="Raymond J."/>
            <person name="Uhlig C."/>
            <person name="Valentin K.U."/>
            <person name="Worden A.Z."/>
            <person name="Armbrust E.V."/>
            <person name="Bowler C."/>
            <person name="Green B."/>
            <person name="Moulton V."/>
            <person name="Van Oosterhout C."/>
            <person name="Grigoriev I."/>
        </authorList>
    </citation>
    <scope>NUCLEOTIDE SEQUENCE [LARGE SCALE GENOMIC DNA]</scope>
    <source>
        <strain evidence="4 5">CCMP1102</strain>
    </source>
</reference>
<evidence type="ECO:0000256" key="3">
    <source>
        <dbReference type="SAM" id="MobiDB-lite"/>
    </source>
</evidence>
<accession>A0A1E7FVQ6</accession>
<dbReference type="OrthoDB" id="49250at2759"/>
<evidence type="ECO:0000256" key="2">
    <source>
        <dbReference type="ARBA" id="ARBA00023043"/>
    </source>
</evidence>
<dbReference type="Proteomes" id="UP000095751">
    <property type="component" value="Unassembled WGS sequence"/>
</dbReference>
<dbReference type="PANTHER" id="PTHR24153:SF8">
    <property type="entry name" value="FORKED, ISOFORM F"/>
    <property type="match status" value="1"/>
</dbReference>
<feature type="compositionally biased region" description="Basic and acidic residues" evidence="3">
    <location>
        <begin position="226"/>
        <end position="261"/>
    </location>
</feature>
<evidence type="ECO:0000256" key="1">
    <source>
        <dbReference type="ARBA" id="ARBA00022737"/>
    </source>
</evidence>
<keyword evidence="1" id="KW-0677">Repeat</keyword>